<proteinExistence type="predicted"/>
<dbReference type="InterPro" id="IPR012854">
    <property type="entry name" value="Cu_amine_oxidase-like_N"/>
</dbReference>
<reference evidence="3" key="1">
    <citation type="submission" date="2017-09" db="EMBL/GenBank/DDBJ databases">
        <title>Metaegenomics of thermophilic ammonia-oxidizing enrichment culture.</title>
        <authorList>
            <person name="Kato S."/>
            <person name="Suzuki K."/>
        </authorList>
    </citation>
    <scope>NUCLEOTIDE SEQUENCE [LARGE SCALE GENOMIC DNA]</scope>
</reference>
<dbReference type="SUPFAM" id="SSF55383">
    <property type="entry name" value="Copper amine oxidase, domain N"/>
    <property type="match status" value="1"/>
</dbReference>
<dbReference type="Proteomes" id="UP000236173">
    <property type="component" value="Unassembled WGS sequence"/>
</dbReference>
<evidence type="ECO:0000313" key="2">
    <source>
        <dbReference type="EMBL" id="GBC98521.1"/>
    </source>
</evidence>
<name>A0A2H5XBE9_9BACT</name>
<dbReference type="EMBL" id="BEHT01000012">
    <property type="protein sequence ID" value="GBC98521.1"/>
    <property type="molecule type" value="Genomic_DNA"/>
</dbReference>
<accession>A0A2H5XBE9</accession>
<dbReference type="Pfam" id="PF07833">
    <property type="entry name" value="Cu_amine_oxidN1"/>
    <property type="match status" value="1"/>
</dbReference>
<organism evidence="2 3">
    <name type="scientific">Candidatus Fervidibacter japonicus</name>
    <dbReference type="NCBI Taxonomy" id="2035412"/>
    <lineage>
        <taxon>Bacteria</taxon>
        <taxon>Candidatus Fervidibacterota</taxon>
        <taxon>Candidatus Fervidibacter</taxon>
    </lineage>
</organism>
<evidence type="ECO:0000259" key="1">
    <source>
        <dbReference type="Pfam" id="PF07833"/>
    </source>
</evidence>
<dbReference type="AlphaFoldDB" id="A0A2H5XBE9"/>
<feature type="domain" description="Copper amine oxidase-like N-terminal" evidence="1">
    <location>
        <begin position="219"/>
        <end position="306"/>
    </location>
</feature>
<dbReference type="InterPro" id="IPR036582">
    <property type="entry name" value="Mao_N_sf"/>
</dbReference>
<comment type="caution">
    <text evidence="2">The sequence shown here is derived from an EMBL/GenBank/DDBJ whole genome shotgun (WGS) entry which is preliminary data.</text>
</comment>
<evidence type="ECO:0000313" key="3">
    <source>
        <dbReference type="Proteomes" id="UP000236173"/>
    </source>
</evidence>
<protein>
    <recommendedName>
        <fullName evidence="1">Copper amine oxidase-like N-terminal domain-containing protein</fullName>
    </recommendedName>
</protein>
<sequence>MCRTTTLVMTLFGVVLVGINLLEGQQMDEGLLKSLIALKSGEIPGFSTKGGVTFGTEKHLTLAQSLWRTGTGIPGKDPTEIVFRLHFLPNREIAYQVALSETVSQRIYLDGAGMPEGSWTGLPVGEKSWATAPKSGGVSFTSNLVVWDDRLALRVIVKYPPLDLKAKNLVFFPIEREDLELGELAARLILAKANLLLLGWRELPTVRLVANGRNLEAKKTKEGAVFVPVQALLKELGGKAERKLGVIEVFWRGKKVTLPIGARVMLVGKEKVRLSLPVLLDSGEAWVDAAGMVKGLGLAMRWEKGQLVLAQR</sequence>
<gene>
    <name evidence="2" type="ORF">HRbin17_01034</name>
</gene>